<reference evidence="2" key="2">
    <citation type="submission" date="2012-12" db="EMBL/GenBank/DDBJ databases">
        <authorList>
            <person name="Gao Y.W."/>
            <person name="Fan S.T."/>
            <person name="Sun H.T."/>
            <person name="Wang Z."/>
            <person name="Gao X.L."/>
            <person name="Li Y.G."/>
            <person name="Wang T.C."/>
            <person name="Zhang K."/>
            <person name="Xu W.W."/>
            <person name="Yu Z.J."/>
            <person name="Xia X.Z."/>
        </authorList>
    </citation>
    <scope>NUCLEOTIDE SEQUENCE</scope>
    <source>
        <strain evidence="2">FR3</strain>
    </source>
</reference>
<reference evidence="3" key="3">
    <citation type="submission" date="2019-04" db="EMBL/GenBank/DDBJ databases">
        <authorList>
            <person name="Howe K."/>
            <person name="Paulini M."/>
            <person name="Williams G."/>
        </authorList>
    </citation>
    <scope>NUCLEOTIDE SEQUENCE [LARGE SCALE GENOMIC DNA]</scope>
    <source>
        <strain evidence="3">FR3</strain>
    </source>
</reference>
<dbReference type="EMBL" id="LN856662">
    <property type="protein sequence ID" value="CRZ22778.1"/>
    <property type="molecule type" value="Genomic_DNA"/>
</dbReference>
<dbReference type="Proteomes" id="UP000006672">
    <property type="component" value="Unassembled WGS sequence"/>
</dbReference>
<dbReference type="EMBL" id="CAAKNF010000013">
    <property type="protein sequence ID" value="VIP00124.1"/>
    <property type="molecule type" value="Genomic_DNA"/>
</dbReference>
<dbReference type="AlphaFoldDB" id="A0A0K0JX05"/>
<gene>
    <name evidence="2 5 6" type="ORF">Bm8779</name>
    <name evidence="3" type="ORF">BM_BM8779</name>
    <name evidence="2" type="ORF">BM_Bm8779</name>
</gene>
<dbReference type="OMA" id="NQDNASH"/>
<dbReference type="RefSeq" id="XP_001892838.2">
    <property type="nucleotide sequence ID" value="XM_001892803.2"/>
</dbReference>
<dbReference type="KEGG" id="bmy:BM_BM8779"/>
<evidence type="ECO:0000313" key="2">
    <source>
        <dbReference type="EMBL" id="CRZ22778.1"/>
    </source>
</evidence>
<accession>A0A0K0JX05</accession>
<organism evidence="2">
    <name type="scientific">Brugia malayi</name>
    <name type="common">Filarial nematode worm</name>
    <dbReference type="NCBI Taxonomy" id="6279"/>
    <lineage>
        <taxon>Eukaryota</taxon>
        <taxon>Metazoa</taxon>
        <taxon>Ecdysozoa</taxon>
        <taxon>Nematoda</taxon>
        <taxon>Chromadorea</taxon>
        <taxon>Rhabditida</taxon>
        <taxon>Spirurina</taxon>
        <taxon>Spiruromorpha</taxon>
        <taxon>Filarioidea</taxon>
        <taxon>Onchocercidae</taxon>
        <taxon>Brugia</taxon>
    </lineage>
</organism>
<evidence type="ECO:0000259" key="1">
    <source>
        <dbReference type="Pfam" id="PF05585"/>
    </source>
</evidence>
<dbReference type="Pfam" id="PF05585">
    <property type="entry name" value="DUF1758"/>
    <property type="match status" value="1"/>
</dbReference>
<dbReference type="CTD" id="6096302"/>
<proteinExistence type="predicted"/>
<evidence type="ECO:0000313" key="3">
    <source>
        <dbReference type="EMBL" id="VIP00124.1"/>
    </source>
</evidence>
<name>A0A0K0JX05_BRUMA</name>
<dbReference type="SUPFAM" id="SSF50630">
    <property type="entry name" value="Acid proteases"/>
    <property type="match status" value="1"/>
</dbReference>
<evidence type="ECO:0000313" key="5">
    <source>
        <dbReference type="WBParaSite" id="Bm8779.1"/>
    </source>
</evidence>
<accession>A0A4E9FT44</accession>
<dbReference type="WBParaSite" id="Bm8779.1">
    <property type="protein sequence ID" value="Bm8779.1"/>
    <property type="gene ID" value="WBGene00229040"/>
</dbReference>
<evidence type="ECO:0000313" key="6">
    <source>
        <dbReference type="WormBase" id="Bm8779"/>
    </source>
</evidence>
<feature type="domain" description="DUF1758" evidence="1">
    <location>
        <begin position="18"/>
        <end position="104"/>
    </location>
</feature>
<evidence type="ECO:0000313" key="4">
    <source>
        <dbReference type="Proteomes" id="UP000006672"/>
    </source>
</evidence>
<reference evidence="5" key="4">
    <citation type="submission" date="2019-12" db="UniProtKB">
        <authorList>
            <consortium name="WormBaseParasite"/>
        </authorList>
    </citation>
    <scope>IDENTIFICATION</scope>
</reference>
<sequence length="121" mass="13401">MLFSKEVEAINLDMPEVSNKIAILFDSGAQATRISKKLAKRLHLEDIDYEQVTFAGFGNRNPQTSLSAKVRIGIKTIKADIIPIIATVVDYLTNKIRVISVNQDNASHISTLFPLTEEISS</sequence>
<protein>
    <submittedName>
        <fullName evidence="2">Bm8779</fullName>
    </submittedName>
    <submittedName>
        <fullName evidence="5">Peptidase aspartic putative domain-containing protein</fullName>
    </submittedName>
</protein>
<dbReference type="WormBase" id="Bm8779">
    <property type="protein sequence ID" value="BM35478"/>
    <property type="gene ID" value="WBGene00229040"/>
</dbReference>
<dbReference type="Gene3D" id="2.40.70.10">
    <property type="entry name" value="Acid Proteases"/>
    <property type="match status" value="1"/>
</dbReference>
<dbReference type="GeneID" id="6096302"/>
<dbReference type="InterPro" id="IPR008737">
    <property type="entry name" value="DUF1758"/>
</dbReference>
<reference evidence="2 4" key="1">
    <citation type="journal article" date="2007" name="Science">
        <title>Draft genome of the filarial nematode parasite Brugia malayi.</title>
        <authorList>
            <person name="Ghedin E."/>
            <person name="Wang S."/>
            <person name="Spiro D."/>
            <person name="Caler E."/>
            <person name="Zhao Q."/>
            <person name="Crabtree J."/>
            <person name="Allen J.E."/>
            <person name="Delcher A.L."/>
            <person name="Guiliano D.B."/>
            <person name="Miranda-Saavedra D."/>
            <person name="Angiuoli S.V."/>
            <person name="Creasy T."/>
            <person name="Amedeo P."/>
            <person name="Haas B."/>
            <person name="El-Sayed N.M."/>
            <person name="Wortman J.R."/>
            <person name="Feldblyum T."/>
            <person name="Tallon L."/>
            <person name="Schatz M."/>
            <person name="Shumway M."/>
            <person name="Koo H."/>
            <person name="Salzberg S.L."/>
            <person name="Schobel S."/>
            <person name="Pertea M."/>
            <person name="Pop M."/>
            <person name="White O."/>
            <person name="Barton G.J."/>
            <person name="Carlow C.K."/>
            <person name="Crawford M.J."/>
            <person name="Daub J."/>
            <person name="Dimmic M.W."/>
            <person name="Estes C.F."/>
            <person name="Foster J.M."/>
            <person name="Ganatra M."/>
            <person name="Gregory W.F."/>
            <person name="Johnson N.M."/>
            <person name="Jin J."/>
            <person name="Komuniecki R."/>
            <person name="Korf I."/>
            <person name="Kumar S."/>
            <person name="Laney S."/>
            <person name="Li B.W."/>
            <person name="Li W."/>
            <person name="Lindblom T.H."/>
            <person name="Lustigman S."/>
            <person name="Ma D."/>
            <person name="Maina C.V."/>
            <person name="Martin D.M."/>
            <person name="McCarter J.P."/>
            <person name="McReynolds L."/>
            <person name="Mitreva M."/>
            <person name="Nutman T.B."/>
            <person name="Parkinson J."/>
            <person name="Peregrin-Alvarez J.M."/>
            <person name="Poole C."/>
            <person name="Ren Q."/>
            <person name="Saunders L."/>
            <person name="Sluder A.E."/>
            <person name="Smith K."/>
            <person name="Stanke M."/>
            <person name="Unnasch T.R."/>
            <person name="Ware J."/>
            <person name="Wei A.D."/>
            <person name="Weil G."/>
            <person name="Williams D.J."/>
            <person name="Zhang Y."/>
            <person name="Williams S.A."/>
            <person name="Fraser-Liggett C."/>
            <person name="Slatko B."/>
            <person name="Blaxter M.L."/>
            <person name="Scott A.L."/>
        </authorList>
    </citation>
    <scope>NUCLEOTIDE SEQUENCE</scope>
    <source>
        <strain evidence="2 4">FR3</strain>
    </source>
</reference>
<dbReference type="OrthoDB" id="5869442at2759"/>
<keyword evidence="4" id="KW-1185">Reference proteome</keyword>
<dbReference type="InterPro" id="IPR021109">
    <property type="entry name" value="Peptidase_aspartic_dom_sf"/>
</dbReference>